<evidence type="ECO:0000256" key="4">
    <source>
        <dbReference type="ARBA" id="ARBA00022840"/>
    </source>
</evidence>
<dbReference type="PANTHER" id="PTHR44533">
    <property type="entry name" value="DEAD/H RNA HELICASE, PUTATIVE-RELATED"/>
    <property type="match status" value="1"/>
</dbReference>
<evidence type="ECO:0000256" key="2">
    <source>
        <dbReference type="ARBA" id="ARBA00022801"/>
    </source>
</evidence>
<organism evidence="7 8">
    <name type="scientific">Brachionus calyciflorus</name>
    <dbReference type="NCBI Taxonomy" id="104777"/>
    <lineage>
        <taxon>Eukaryota</taxon>
        <taxon>Metazoa</taxon>
        <taxon>Spiralia</taxon>
        <taxon>Gnathifera</taxon>
        <taxon>Rotifera</taxon>
        <taxon>Eurotatoria</taxon>
        <taxon>Monogononta</taxon>
        <taxon>Pseudotrocha</taxon>
        <taxon>Ploima</taxon>
        <taxon>Brachionidae</taxon>
        <taxon>Brachionus</taxon>
    </lineage>
</organism>
<keyword evidence="8" id="KW-1185">Reference proteome</keyword>
<evidence type="ECO:0000256" key="1">
    <source>
        <dbReference type="ARBA" id="ARBA00022741"/>
    </source>
</evidence>
<keyword evidence="4" id="KW-0067">ATP-binding</keyword>
<dbReference type="InterPro" id="IPR011545">
    <property type="entry name" value="DEAD/DEAH_box_helicase_dom"/>
</dbReference>
<dbReference type="GO" id="GO:0016787">
    <property type="term" value="F:hydrolase activity"/>
    <property type="evidence" value="ECO:0007669"/>
    <property type="project" value="UniProtKB-KW"/>
</dbReference>
<dbReference type="GO" id="GO:0005524">
    <property type="term" value="F:ATP binding"/>
    <property type="evidence" value="ECO:0007669"/>
    <property type="project" value="UniProtKB-KW"/>
</dbReference>
<dbReference type="Pfam" id="PF00270">
    <property type="entry name" value="DEAD"/>
    <property type="match status" value="1"/>
</dbReference>
<dbReference type="SUPFAM" id="SSF52540">
    <property type="entry name" value="P-loop containing nucleoside triphosphate hydrolases"/>
    <property type="match status" value="1"/>
</dbReference>
<dbReference type="PROSITE" id="PS51192">
    <property type="entry name" value="HELICASE_ATP_BIND_1"/>
    <property type="match status" value="1"/>
</dbReference>
<dbReference type="InterPro" id="IPR059032">
    <property type="entry name" value="WHD_DDX60"/>
</dbReference>
<dbReference type="Gene3D" id="3.40.50.300">
    <property type="entry name" value="P-loop containing nucleotide triphosphate hydrolases"/>
    <property type="match status" value="2"/>
</dbReference>
<comment type="caution">
    <text evidence="7">The sequence shown here is derived from an EMBL/GenBank/DDBJ whole genome shotgun (WGS) entry which is preliminary data.</text>
</comment>
<keyword evidence="2" id="KW-0378">Hydrolase</keyword>
<dbReference type="GO" id="GO:0003676">
    <property type="term" value="F:nucleic acid binding"/>
    <property type="evidence" value="ECO:0007669"/>
    <property type="project" value="InterPro"/>
</dbReference>
<dbReference type="Proteomes" id="UP000663879">
    <property type="component" value="Unassembled WGS sequence"/>
</dbReference>
<protein>
    <submittedName>
        <fullName evidence="7">Uncharacterized protein</fullName>
    </submittedName>
</protein>
<keyword evidence="3" id="KW-0347">Helicase</keyword>
<feature type="non-terminal residue" evidence="7">
    <location>
        <position position="1"/>
    </location>
</feature>
<sequence>MSKDFDFSILLERFEISIINDLNVLIDKFFSFANSSKSIDYDTNVHGAIFKILNELLDENSNFVNNKIDFVKLKNNFSKKKLYDILELISKFYLNGYFSFKKVNHLFKLKPNLSYEFLKKKIEKNNFKIKNESFDCLLKFNLDINPCLAYINLVNDSVQFFKVDITKELSDSSCILIDGISLLTYILHHDVDLYNGGQFLHLIFLFERFIRLINEFTEYFYIVFFKDLNNFLFTDKSIYLSINVILAHLYNIPGLDKKVKFFKNFNENDYMIFLEEKKPTFIFMNDLECFNKLRLKLSKKQNIKSIYKLFELKHLSIDVNIAHLNEMTINSNRLNVFYAQPKLENKNNFNNLVKIGYENQIIELYKKEKALQNRDKKFFQKILSNNNFLRKINTLNSVLGDKLTIYSISIIYCYFNKSTEIDDLEFAGFLFLIILNAYIVQKLDLQSRSVKLKKRKSYCNSSFKQLIRLFQNSLAFIISTDLFSFIQLLPSTISDLFDGRIFSLTFLLSRTQGVNWQPLFQKELTSILNNVFIFLKESSKIIYNEENEFNKIIELGTDNATNTEILSLFHDVFKDKSYSLKKLKSKCFDIKTESVDLEINTIKHPLIRNMVKNVFSSDKYEFQFDTKASKIKFLVDNFLLNNKWKDNFKTYNTQLKNENEKDLISDKIVNELNIFSLEFDEFKIIKPKCDHKSYDFFEENFHNKNFIELEEMIINFEMDFKLSFYYLKRIFKVVQILARKEKSELFESLYIKLFTTMDEIWIRLIHNQAEKKHLIKIIPKIIEILDYFNLNTLVNKIKIFTKQNFDIELEDLVKLKDLKLDFDISENRFQLFCLSDILKREIKPGNSNRTSLFKPDLWQEEFLDAIDKNESMLIVAPTSTGKTFSSFYAMKKILETNDDSLLIYVSPTKALANQTAFNVMKNFKNVKLNGNKKVCGIFTRDFRNNLMDCKILITVPQCLFIMLINYYNTSWPSNIKYVVFDEIHSLNGEKSTDIWEYLLLLIKCPFIALSATIGKPEVFNKWLNDLENYKSGRKVRLIHYKESHTDLKKFLFTNQGFRKINPLGYINYENLKKYQTFPSDINLIPSETVELYDNLKKYINLQDLDLDLYTNFQTNLEISLFFTRNSARDYLDKLKEKALEYILENQNCKFLENFTIKLNENEFYPSYREENGNKKNSLCLMVKELFEKNMHPCIVFCNNRYLCEKTADLLMKENLKLNANFKNNRVERFIAELVRTKEIDKKFLKLIELGIGYHHSGMLPVLKSVVEALFRVGKLKVIIATATLALGIHMPCKTVVFMDDQIYLDSFQYRQASGRAGRRGYDQCGNVIFFDISLSKIERLVGSYTTELRPHFPISVSFVMQLFDNVLKSNQNRNLNVDCVLNKSYWNFKYSKINQIGYHAVFSLSFLFQLKLLNSRGRFSAFSNLLEKIHYHEPSNFFFYYLLANNYFHEILKDDFNEKNEDDYLEMVMLLICNLFNRIPVKNKKKNLLPKLDKK</sequence>
<dbReference type="InterPro" id="IPR027417">
    <property type="entry name" value="P-loop_NTPase"/>
</dbReference>
<dbReference type="OrthoDB" id="64767at2759"/>
<keyword evidence="1" id="KW-0547">Nucleotide-binding</keyword>
<evidence type="ECO:0000259" key="5">
    <source>
        <dbReference type="PROSITE" id="PS51192"/>
    </source>
</evidence>
<dbReference type="SMART" id="SM00487">
    <property type="entry name" value="DEXDc"/>
    <property type="match status" value="1"/>
</dbReference>
<dbReference type="GO" id="GO:0004386">
    <property type="term" value="F:helicase activity"/>
    <property type="evidence" value="ECO:0007669"/>
    <property type="project" value="UniProtKB-KW"/>
</dbReference>
<dbReference type="InterPro" id="IPR052431">
    <property type="entry name" value="SKI2_subfamily_helicases"/>
</dbReference>
<dbReference type="PROSITE" id="PS51194">
    <property type="entry name" value="HELICASE_CTER"/>
    <property type="match status" value="1"/>
</dbReference>
<dbReference type="InterPro" id="IPR014001">
    <property type="entry name" value="Helicase_ATP-bd"/>
</dbReference>
<reference evidence="7" key="1">
    <citation type="submission" date="2021-02" db="EMBL/GenBank/DDBJ databases">
        <authorList>
            <person name="Nowell W R."/>
        </authorList>
    </citation>
    <scope>NUCLEOTIDE SEQUENCE</scope>
    <source>
        <strain evidence="7">Ploen Becks lab</strain>
    </source>
</reference>
<name>A0A814GGR6_9BILA</name>
<dbReference type="Pfam" id="PF26076">
    <property type="entry name" value="WHD_DDX60"/>
    <property type="match status" value="1"/>
</dbReference>
<dbReference type="CDD" id="cd18795">
    <property type="entry name" value="SF2_C_Ski2"/>
    <property type="match status" value="1"/>
</dbReference>
<evidence type="ECO:0000313" key="7">
    <source>
        <dbReference type="EMBL" id="CAF0996168.1"/>
    </source>
</evidence>
<evidence type="ECO:0000259" key="6">
    <source>
        <dbReference type="PROSITE" id="PS51194"/>
    </source>
</evidence>
<dbReference type="FunFam" id="3.40.50.300:FF:001039">
    <property type="entry name" value="ATP-dependent RNA helicase DDX60"/>
    <property type="match status" value="1"/>
</dbReference>
<evidence type="ECO:0000313" key="8">
    <source>
        <dbReference type="Proteomes" id="UP000663879"/>
    </source>
</evidence>
<dbReference type="EMBL" id="CAJNOC010003748">
    <property type="protein sequence ID" value="CAF0996168.1"/>
    <property type="molecule type" value="Genomic_DNA"/>
</dbReference>
<accession>A0A814GGR6</accession>
<dbReference type="GO" id="GO:0005737">
    <property type="term" value="C:cytoplasm"/>
    <property type="evidence" value="ECO:0007669"/>
    <property type="project" value="TreeGrafter"/>
</dbReference>
<evidence type="ECO:0000256" key="3">
    <source>
        <dbReference type="ARBA" id="ARBA00022806"/>
    </source>
</evidence>
<dbReference type="SMART" id="SM00490">
    <property type="entry name" value="HELICc"/>
    <property type="match status" value="1"/>
</dbReference>
<dbReference type="InterPro" id="IPR001650">
    <property type="entry name" value="Helicase_C-like"/>
</dbReference>
<proteinExistence type="predicted"/>
<feature type="domain" description="Helicase ATP-binding" evidence="5">
    <location>
        <begin position="863"/>
        <end position="1031"/>
    </location>
</feature>
<dbReference type="Pfam" id="PF00271">
    <property type="entry name" value="Helicase_C"/>
    <property type="match status" value="1"/>
</dbReference>
<feature type="domain" description="Helicase C-terminal" evidence="6">
    <location>
        <begin position="1181"/>
        <end position="1360"/>
    </location>
</feature>
<dbReference type="PANTHER" id="PTHR44533:SF4">
    <property type="entry name" value="DEAD_H RNA HELICASE, PUTATIVE-RELATED"/>
    <property type="match status" value="1"/>
</dbReference>
<gene>
    <name evidence="7" type="ORF">OXX778_LOCUS16167</name>
</gene>